<feature type="chain" id="PRO_5004082096" evidence="1">
    <location>
        <begin position="19"/>
        <end position="260"/>
    </location>
</feature>
<dbReference type="Pfam" id="PF03724">
    <property type="entry name" value="META"/>
    <property type="match status" value="1"/>
</dbReference>
<comment type="caution">
    <text evidence="3">The sequence shown here is derived from an EMBL/GenBank/DDBJ whole genome shotgun (WGS) entry which is preliminary data.</text>
</comment>
<evidence type="ECO:0000313" key="3">
    <source>
        <dbReference type="EMBL" id="EMR01510.1"/>
    </source>
</evidence>
<dbReference type="InterPro" id="IPR005184">
    <property type="entry name" value="DUF306_Meta_HslJ"/>
</dbReference>
<dbReference type="STRING" id="1279009.ADICEAN_03367"/>
<sequence>MKPLLFFLLCLILPLACTSPQRSTSTEAGEAADVSYQAVDWPGTYRGLLPCADCAGIETVMELNPDQTYVLTTRYEGKEAAMVQSQGSFHWNEAGTTLILENEEGADRPTYYKLGEGQLTQLDRQGQPIAGALADKYVLQKLDLALLNRFWRLAALNGRPLVPDPDRRQEPHIRLLLEGSRLQGHGGCNSLSGSYRLEGGNRLRFSQVASTRMACPNMEPEVQLHKVLEGADRYHLSGDSLQLLSPQGSPLALFVAEDGK</sequence>
<feature type="signal peptide" evidence="1">
    <location>
        <begin position="1"/>
        <end position="18"/>
    </location>
</feature>
<dbReference type="eggNOG" id="COG3015">
    <property type="taxonomic scope" value="Bacteria"/>
</dbReference>
<protein>
    <submittedName>
        <fullName evidence="3">Copper homeostasis protein CutF</fullName>
    </submittedName>
</protein>
<evidence type="ECO:0000256" key="1">
    <source>
        <dbReference type="SAM" id="SignalP"/>
    </source>
</evidence>
<keyword evidence="4" id="KW-1185">Reference proteome</keyword>
<evidence type="ECO:0000259" key="2">
    <source>
        <dbReference type="Pfam" id="PF03724"/>
    </source>
</evidence>
<dbReference type="InterPro" id="IPR038670">
    <property type="entry name" value="HslJ-like_sf"/>
</dbReference>
<name>M7NI80_9BACT</name>
<dbReference type="eggNOG" id="COG3187">
    <property type="taxonomic scope" value="Bacteria"/>
</dbReference>
<dbReference type="EMBL" id="AODQ01000110">
    <property type="protein sequence ID" value="EMR01510.1"/>
    <property type="molecule type" value="Genomic_DNA"/>
</dbReference>
<organism evidence="3 4">
    <name type="scientific">Cesiribacter andamanensis AMV16</name>
    <dbReference type="NCBI Taxonomy" id="1279009"/>
    <lineage>
        <taxon>Bacteria</taxon>
        <taxon>Pseudomonadati</taxon>
        <taxon>Bacteroidota</taxon>
        <taxon>Cytophagia</taxon>
        <taxon>Cytophagales</taxon>
        <taxon>Cesiribacteraceae</taxon>
        <taxon>Cesiribacter</taxon>
    </lineage>
</organism>
<feature type="domain" description="DUF306" evidence="2">
    <location>
        <begin position="148"/>
        <end position="254"/>
    </location>
</feature>
<dbReference type="RefSeq" id="WP_009196750.1">
    <property type="nucleotide sequence ID" value="NZ_AODQ01000110.1"/>
</dbReference>
<dbReference type="Proteomes" id="UP000011910">
    <property type="component" value="Unassembled WGS sequence"/>
</dbReference>
<dbReference type="PANTHER" id="PTHR35535:SF1">
    <property type="entry name" value="HEAT SHOCK PROTEIN HSLJ"/>
    <property type="match status" value="1"/>
</dbReference>
<dbReference type="PANTHER" id="PTHR35535">
    <property type="entry name" value="HEAT SHOCK PROTEIN HSLJ"/>
    <property type="match status" value="1"/>
</dbReference>
<proteinExistence type="predicted"/>
<keyword evidence="1" id="KW-0732">Signal</keyword>
<dbReference type="Gene3D" id="2.40.128.640">
    <property type="match status" value="1"/>
</dbReference>
<gene>
    <name evidence="3" type="primary">nlpE</name>
    <name evidence="3" type="ORF">ADICEAN_03367</name>
</gene>
<dbReference type="AlphaFoldDB" id="M7NI80"/>
<dbReference type="Gene3D" id="2.40.128.270">
    <property type="match status" value="1"/>
</dbReference>
<dbReference type="InterPro" id="IPR007298">
    <property type="entry name" value="Cu-R_lipoprotein_NlpE"/>
</dbReference>
<accession>M7NI80</accession>
<evidence type="ECO:0000313" key="4">
    <source>
        <dbReference type="Proteomes" id="UP000011910"/>
    </source>
</evidence>
<dbReference type="OrthoDB" id="5348860at2"/>
<dbReference type="InterPro" id="IPR053147">
    <property type="entry name" value="Hsp_HslJ-like"/>
</dbReference>
<reference evidence="3 4" key="1">
    <citation type="journal article" date="2013" name="Genome Announc.">
        <title>Draft Genome Sequence of Cesiribacter andamanensis Strain AMV16T, Isolated from a Soil Sample from a Mud Volcano in the Andaman Islands, India.</title>
        <authorList>
            <person name="Shivaji S."/>
            <person name="Ara S."/>
            <person name="Begum Z."/>
            <person name="Srinivas T.N."/>
            <person name="Singh A."/>
            <person name="Kumar Pinnaka A."/>
        </authorList>
    </citation>
    <scope>NUCLEOTIDE SEQUENCE [LARGE SCALE GENOMIC DNA]</scope>
    <source>
        <strain evidence="3 4">AMV16</strain>
    </source>
</reference>
<dbReference type="Pfam" id="PF04170">
    <property type="entry name" value="NlpE"/>
    <property type="match status" value="1"/>
</dbReference>